<proteinExistence type="predicted"/>
<comment type="caution">
    <text evidence="1">The sequence shown here is derived from an EMBL/GenBank/DDBJ whole genome shotgun (WGS) entry which is preliminary data.</text>
</comment>
<reference evidence="1 2" key="1">
    <citation type="journal article" date="2016" name="Nat. Commun.">
        <title>Thousands of microbial genomes shed light on interconnected biogeochemical processes in an aquifer system.</title>
        <authorList>
            <person name="Anantharaman K."/>
            <person name="Brown C.T."/>
            <person name="Hug L.A."/>
            <person name="Sharon I."/>
            <person name="Castelle C.J."/>
            <person name="Probst A.J."/>
            <person name="Thomas B.C."/>
            <person name="Singh A."/>
            <person name="Wilkins M.J."/>
            <person name="Karaoz U."/>
            <person name="Brodie E.L."/>
            <person name="Williams K.H."/>
            <person name="Hubbard S.S."/>
            <person name="Banfield J.F."/>
        </authorList>
    </citation>
    <scope>NUCLEOTIDE SEQUENCE [LARGE SCALE GENOMIC DNA]</scope>
</reference>
<sequence>MDTGQEYSVKRISETLVAEIKKSLKGVHGFGSVEIFVQNGVVTQITVRNIKKTGNIPRHVGRA</sequence>
<dbReference type="InterPro" id="IPR018743">
    <property type="entry name" value="DUF2292"/>
</dbReference>
<dbReference type="EMBL" id="MGGP01000022">
    <property type="protein sequence ID" value="OGM31666.1"/>
    <property type="molecule type" value="Genomic_DNA"/>
</dbReference>
<gene>
    <name evidence="1" type="ORF">A2803_04525</name>
</gene>
<evidence type="ECO:0000313" key="2">
    <source>
        <dbReference type="Proteomes" id="UP000178870"/>
    </source>
</evidence>
<organism evidence="1 2">
    <name type="scientific">Candidatus Woesebacteria bacterium RIFCSPHIGHO2_01_FULL_44_21</name>
    <dbReference type="NCBI Taxonomy" id="1802503"/>
    <lineage>
        <taxon>Bacteria</taxon>
        <taxon>Candidatus Woeseibacteriota</taxon>
    </lineage>
</organism>
<name>A0A1F7YWE2_9BACT</name>
<dbReference type="Proteomes" id="UP000178870">
    <property type="component" value="Unassembled WGS sequence"/>
</dbReference>
<protein>
    <recommendedName>
        <fullName evidence="3">DUF2292 domain-containing protein</fullName>
    </recommendedName>
</protein>
<dbReference type="AlphaFoldDB" id="A0A1F7YWE2"/>
<evidence type="ECO:0000313" key="1">
    <source>
        <dbReference type="EMBL" id="OGM31666.1"/>
    </source>
</evidence>
<accession>A0A1F7YWE2</accession>
<evidence type="ECO:0008006" key="3">
    <source>
        <dbReference type="Google" id="ProtNLM"/>
    </source>
</evidence>
<dbReference type="Pfam" id="PF10055">
    <property type="entry name" value="DUF2292"/>
    <property type="match status" value="1"/>
</dbReference>